<dbReference type="AlphaFoldDB" id="A0A561SGK5"/>
<evidence type="ECO:0000259" key="3">
    <source>
        <dbReference type="Pfam" id="PF02800"/>
    </source>
</evidence>
<dbReference type="PANTHER" id="PTHR43148">
    <property type="entry name" value="GLYCERALDEHYDE-3-PHOSPHATE DEHYDROGENASE 2"/>
    <property type="match status" value="1"/>
</dbReference>
<keyword evidence="1" id="KW-0560">Oxidoreductase</keyword>
<evidence type="ECO:0000256" key="1">
    <source>
        <dbReference type="ARBA" id="ARBA00023002"/>
    </source>
</evidence>
<reference evidence="4 5" key="1">
    <citation type="submission" date="2019-06" db="EMBL/GenBank/DDBJ databases">
        <title>Sequencing the genomes of 1000 actinobacteria strains.</title>
        <authorList>
            <person name="Klenk H.-P."/>
        </authorList>
    </citation>
    <scope>NUCLEOTIDE SEQUENCE [LARGE SCALE GENOMIC DNA]</scope>
    <source>
        <strain evidence="4 5">DSM 41695</strain>
    </source>
</reference>
<organism evidence="4 5">
    <name type="scientific">Streptomyces capillispiralis</name>
    <dbReference type="NCBI Taxonomy" id="68182"/>
    <lineage>
        <taxon>Bacteria</taxon>
        <taxon>Bacillati</taxon>
        <taxon>Actinomycetota</taxon>
        <taxon>Actinomycetes</taxon>
        <taxon>Kitasatosporales</taxon>
        <taxon>Streptomycetaceae</taxon>
        <taxon>Streptomyces</taxon>
    </lineage>
</organism>
<dbReference type="Pfam" id="PF02800">
    <property type="entry name" value="Gp_dh_C"/>
    <property type="match status" value="1"/>
</dbReference>
<keyword evidence="5" id="KW-1185">Reference proteome</keyword>
<evidence type="ECO:0000256" key="2">
    <source>
        <dbReference type="SAM" id="MobiDB-lite"/>
    </source>
</evidence>
<comment type="caution">
    <text evidence="4">The sequence shown here is derived from an EMBL/GenBank/DDBJ whole genome shotgun (WGS) entry which is preliminary data.</text>
</comment>
<name>A0A561SGK5_9ACTN</name>
<accession>A0A561SGK5</accession>
<gene>
    <name evidence="4" type="ORF">FHX78_1236</name>
</gene>
<feature type="region of interest" description="Disordered" evidence="2">
    <location>
        <begin position="55"/>
        <end position="122"/>
    </location>
</feature>
<dbReference type="GO" id="GO:0016620">
    <property type="term" value="F:oxidoreductase activity, acting on the aldehyde or oxo group of donors, NAD or NADP as acceptor"/>
    <property type="evidence" value="ECO:0007669"/>
    <property type="project" value="InterPro"/>
</dbReference>
<dbReference type="InterPro" id="IPR020829">
    <property type="entry name" value="GlycerAld_3-P_DH_cat"/>
</dbReference>
<sequence length="122" mass="12748">MSGRCGDGAAAEPYTALEWADIVFVPGYRFPDREDPPPAVVEHGFTTTVHACTREQNLQDGPHRDTRRARAASVNIAPTTTGSSDLTGDPASSVFDSALTRVDGATSRWSPGTTTSGAAPTG</sequence>
<feature type="compositionally biased region" description="Polar residues" evidence="2">
    <location>
        <begin position="76"/>
        <end position="86"/>
    </location>
</feature>
<dbReference type="InterPro" id="IPR020831">
    <property type="entry name" value="GlycerAld/Erythrose_P_DH"/>
</dbReference>
<feature type="domain" description="Glyceraldehyde 3-phosphate dehydrogenase catalytic" evidence="3">
    <location>
        <begin position="41"/>
        <end position="83"/>
    </location>
</feature>
<dbReference type="SUPFAM" id="SSF55347">
    <property type="entry name" value="Glyceraldehyde-3-phosphate dehydrogenase-like, C-terminal domain"/>
    <property type="match status" value="1"/>
</dbReference>
<protein>
    <submittedName>
        <fullName evidence="4">Glyceraldehyde 3-phosphate dehydrogenase-like protein</fullName>
    </submittedName>
</protein>
<dbReference type="Gene3D" id="3.30.360.10">
    <property type="entry name" value="Dihydrodipicolinate Reductase, domain 2"/>
    <property type="match status" value="1"/>
</dbReference>
<proteinExistence type="predicted"/>
<feature type="compositionally biased region" description="Low complexity" evidence="2">
    <location>
        <begin position="110"/>
        <end position="122"/>
    </location>
</feature>
<dbReference type="Proteomes" id="UP000316603">
    <property type="component" value="Unassembled WGS sequence"/>
</dbReference>
<evidence type="ECO:0000313" key="5">
    <source>
        <dbReference type="Proteomes" id="UP000316603"/>
    </source>
</evidence>
<evidence type="ECO:0000313" key="4">
    <source>
        <dbReference type="EMBL" id="TWF74004.1"/>
    </source>
</evidence>
<dbReference type="EMBL" id="VIWV01000002">
    <property type="protein sequence ID" value="TWF74004.1"/>
    <property type="molecule type" value="Genomic_DNA"/>
</dbReference>